<dbReference type="Gene3D" id="2.40.128.150">
    <property type="entry name" value="Cysteine proteinases"/>
    <property type="match status" value="1"/>
</dbReference>
<dbReference type="SUPFAM" id="SSF54001">
    <property type="entry name" value="Cysteine proteinases"/>
    <property type="match status" value="1"/>
</dbReference>
<dbReference type="Proteomes" id="UP001596175">
    <property type="component" value="Unassembled WGS sequence"/>
</dbReference>
<comment type="similarity">
    <text evidence="1 2">Belongs to the arylamine N-acetyltransferase family.</text>
</comment>
<comment type="caution">
    <text evidence="3">The sequence shown here is derived from an EMBL/GenBank/DDBJ whole genome shotgun (WGS) entry which is preliminary data.</text>
</comment>
<organism evidence="3 4">
    <name type="scientific">Actinomycetospora rhizophila</name>
    <dbReference type="NCBI Taxonomy" id="1416876"/>
    <lineage>
        <taxon>Bacteria</taxon>
        <taxon>Bacillati</taxon>
        <taxon>Actinomycetota</taxon>
        <taxon>Actinomycetes</taxon>
        <taxon>Pseudonocardiales</taxon>
        <taxon>Pseudonocardiaceae</taxon>
        <taxon>Actinomycetospora</taxon>
    </lineage>
</organism>
<accession>A0ABV9ZH44</accession>
<dbReference type="PANTHER" id="PTHR11786">
    <property type="entry name" value="N-HYDROXYARYLAMINE O-ACETYLTRANSFERASE"/>
    <property type="match status" value="1"/>
</dbReference>
<evidence type="ECO:0000313" key="4">
    <source>
        <dbReference type="Proteomes" id="UP001596175"/>
    </source>
</evidence>
<evidence type="ECO:0000313" key="3">
    <source>
        <dbReference type="EMBL" id="MFC5139734.1"/>
    </source>
</evidence>
<dbReference type="Gene3D" id="3.30.2140.10">
    <property type="entry name" value="Arylamine N-acetyltransferase"/>
    <property type="match status" value="1"/>
</dbReference>
<dbReference type="Pfam" id="PF00797">
    <property type="entry name" value="Acetyltransf_2"/>
    <property type="match status" value="1"/>
</dbReference>
<evidence type="ECO:0000256" key="2">
    <source>
        <dbReference type="RuleBase" id="RU003452"/>
    </source>
</evidence>
<name>A0ABV9ZH44_9PSEU</name>
<reference evidence="4" key="1">
    <citation type="journal article" date="2019" name="Int. J. Syst. Evol. Microbiol.">
        <title>The Global Catalogue of Microorganisms (GCM) 10K type strain sequencing project: providing services to taxonomists for standard genome sequencing and annotation.</title>
        <authorList>
            <consortium name="The Broad Institute Genomics Platform"/>
            <consortium name="The Broad Institute Genome Sequencing Center for Infectious Disease"/>
            <person name="Wu L."/>
            <person name="Ma J."/>
        </authorList>
    </citation>
    <scope>NUCLEOTIDE SEQUENCE [LARGE SCALE GENOMIC DNA]</scope>
    <source>
        <strain evidence="4">XZYJ18</strain>
    </source>
</reference>
<dbReference type="PRINTS" id="PR01543">
    <property type="entry name" value="ANATRNSFRASE"/>
</dbReference>
<dbReference type="InterPro" id="IPR038765">
    <property type="entry name" value="Papain-like_cys_pep_sf"/>
</dbReference>
<dbReference type="InterPro" id="IPR001447">
    <property type="entry name" value="Arylamine_N-AcTrfase"/>
</dbReference>
<dbReference type="RefSeq" id="WP_378021910.1">
    <property type="nucleotide sequence ID" value="NZ_JBHSKG010000007.1"/>
</dbReference>
<gene>
    <name evidence="3" type="ORF">ACFPK1_15945</name>
</gene>
<dbReference type="PANTHER" id="PTHR11786:SF0">
    <property type="entry name" value="ARYLAMINE N-ACETYLTRANSFERASE 4-RELATED"/>
    <property type="match status" value="1"/>
</dbReference>
<protein>
    <submittedName>
        <fullName evidence="3">Arylamine N-acetyltransferase</fullName>
    </submittedName>
</protein>
<sequence>MSIEVQAVAGGALSDAEVGEYLDRIGLSGRPALAELTRAHVEAIPFENVDVVLGRHRGIGLDAVVDKLVRRRRGGYCYEHARLFAAVLERLGYPVRTVMARVQADRGGPRTHRALIVDDQLVDVGFGAGMLVPMPLRDGAVVDQAGWEHRLEREPDGQWTLVRPTRAGEERAYLLDPRPSQPADDEVAHHYTPTHPSSPFTGQLVVMRLAPGVSRRLVRHTLTTEHADGRVEEVPVDDVVDVLASLDVDLARDEAAALRDWWSTQDRDR</sequence>
<dbReference type="EMBL" id="JBHSKG010000007">
    <property type="protein sequence ID" value="MFC5139734.1"/>
    <property type="molecule type" value="Genomic_DNA"/>
</dbReference>
<proteinExistence type="inferred from homology"/>
<keyword evidence="4" id="KW-1185">Reference proteome</keyword>
<evidence type="ECO:0000256" key="1">
    <source>
        <dbReference type="ARBA" id="ARBA00006547"/>
    </source>
</evidence>